<organism evidence="1 2">
    <name type="scientific">Arabidopsis thaliana x Arabidopsis arenosa</name>
    <dbReference type="NCBI Taxonomy" id="1240361"/>
    <lineage>
        <taxon>Eukaryota</taxon>
        <taxon>Viridiplantae</taxon>
        <taxon>Streptophyta</taxon>
        <taxon>Embryophyta</taxon>
        <taxon>Tracheophyta</taxon>
        <taxon>Spermatophyta</taxon>
        <taxon>Magnoliopsida</taxon>
        <taxon>eudicotyledons</taxon>
        <taxon>Gunneridae</taxon>
        <taxon>Pentapetalae</taxon>
        <taxon>rosids</taxon>
        <taxon>malvids</taxon>
        <taxon>Brassicales</taxon>
        <taxon>Brassicaceae</taxon>
        <taxon>Camelineae</taxon>
        <taxon>Arabidopsis</taxon>
    </lineage>
</organism>
<reference evidence="1 2" key="1">
    <citation type="submission" date="2020-12" db="EMBL/GenBank/DDBJ databases">
        <title>Concerted genomic and epigenomic changes stabilize Arabidopsis allopolyploids.</title>
        <authorList>
            <person name="Chen Z."/>
        </authorList>
    </citation>
    <scope>NUCLEOTIDE SEQUENCE [LARGE SCALE GENOMIC DNA]</scope>
    <source>
        <strain evidence="1">Allo738</strain>
        <tissue evidence="1">Leaf</tissue>
    </source>
</reference>
<protein>
    <submittedName>
        <fullName evidence="1">Uncharacterized protein</fullName>
    </submittedName>
</protein>
<gene>
    <name evidence="1" type="ORF">ISN45_At03g035310</name>
</gene>
<sequence length="169" mass="19466">MECASRSSDLERREMVKRFKRARANERSSEIGGAVIRVIVLVERRRCSCREVDDDERDAVNRVKQRGRVTVRLRGGAFGGEEIEWALRIQVEFNGSGGDDEVMRSSEEGWGSSDGVDVEWRRRDEERFLVLWSVAWRTWASAVGPTMSSCPYCVLFVYCKNPRKSRNLL</sequence>
<comment type="caution">
    <text evidence="1">The sequence shown here is derived from an EMBL/GenBank/DDBJ whole genome shotgun (WGS) entry which is preliminary data.</text>
</comment>
<accession>A0A8T2F055</accession>
<dbReference type="AlphaFoldDB" id="A0A8T2F055"/>
<evidence type="ECO:0000313" key="2">
    <source>
        <dbReference type="Proteomes" id="UP000694240"/>
    </source>
</evidence>
<name>A0A8T2F055_9BRAS</name>
<proteinExistence type="predicted"/>
<keyword evidence="2" id="KW-1185">Reference proteome</keyword>
<dbReference type="EMBL" id="JAEFBK010000003">
    <property type="protein sequence ID" value="KAG7627223.1"/>
    <property type="molecule type" value="Genomic_DNA"/>
</dbReference>
<dbReference type="Proteomes" id="UP000694240">
    <property type="component" value="Chromosome 3"/>
</dbReference>
<evidence type="ECO:0000313" key="1">
    <source>
        <dbReference type="EMBL" id="KAG7627223.1"/>
    </source>
</evidence>